<gene>
    <name evidence="2" type="ORF">CCACVL1_24824</name>
</gene>
<keyword evidence="3" id="KW-1185">Reference proteome</keyword>
<evidence type="ECO:0000313" key="2">
    <source>
        <dbReference type="EMBL" id="OMO59449.1"/>
    </source>
</evidence>
<comment type="caution">
    <text evidence="2">The sequence shown here is derived from an EMBL/GenBank/DDBJ whole genome shotgun (WGS) entry which is preliminary data.</text>
</comment>
<dbReference type="Proteomes" id="UP000188268">
    <property type="component" value="Unassembled WGS sequence"/>
</dbReference>
<dbReference type="AlphaFoldDB" id="A0A1R3GN19"/>
<accession>A0A1R3GN19</accession>
<name>A0A1R3GN19_COCAP</name>
<protein>
    <submittedName>
        <fullName evidence="2">PAF1 complex component</fullName>
    </submittedName>
</protein>
<feature type="compositionally biased region" description="Basic and acidic residues" evidence="1">
    <location>
        <begin position="31"/>
        <end position="43"/>
    </location>
</feature>
<sequence length="112" mass="12892">MATCIVIITGEQEYRTLPLKHINATGFQRNSSERNRRHLDTHSNKNKQSQCVWALQILIQQAKGIKGKIRINKGSAIKVEYQFQKEQKEAFRFSQQVEFNNIEEALSMAAGQ</sequence>
<reference evidence="2 3" key="1">
    <citation type="submission" date="2013-09" db="EMBL/GenBank/DDBJ databases">
        <title>Corchorus capsularis genome sequencing.</title>
        <authorList>
            <person name="Alam M."/>
            <person name="Haque M.S."/>
            <person name="Islam M.S."/>
            <person name="Emdad E.M."/>
            <person name="Islam M.M."/>
            <person name="Ahmed B."/>
            <person name="Halim A."/>
            <person name="Hossen Q.M.M."/>
            <person name="Hossain M.Z."/>
            <person name="Ahmed R."/>
            <person name="Khan M.M."/>
            <person name="Islam R."/>
            <person name="Rashid M.M."/>
            <person name="Khan S.A."/>
            <person name="Rahman M.S."/>
            <person name="Alam M."/>
        </authorList>
    </citation>
    <scope>NUCLEOTIDE SEQUENCE [LARGE SCALE GENOMIC DNA]</scope>
    <source>
        <strain evidence="3">cv. CVL-1</strain>
        <tissue evidence="2">Whole seedling</tissue>
    </source>
</reference>
<dbReference type="EMBL" id="AWWV01013942">
    <property type="protein sequence ID" value="OMO59449.1"/>
    <property type="molecule type" value="Genomic_DNA"/>
</dbReference>
<dbReference type="Gramene" id="OMO59449">
    <property type="protein sequence ID" value="OMO59449"/>
    <property type="gene ID" value="CCACVL1_24824"/>
</dbReference>
<organism evidence="2 3">
    <name type="scientific">Corchorus capsularis</name>
    <name type="common">Jute</name>
    <dbReference type="NCBI Taxonomy" id="210143"/>
    <lineage>
        <taxon>Eukaryota</taxon>
        <taxon>Viridiplantae</taxon>
        <taxon>Streptophyta</taxon>
        <taxon>Embryophyta</taxon>
        <taxon>Tracheophyta</taxon>
        <taxon>Spermatophyta</taxon>
        <taxon>Magnoliopsida</taxon>
        <taxon>eudicotyledons</taxon>
        <taxon>Gunneridae</taxon>
        <taxon>Pentapetalae</taxon>
        <taxon>rosids</taxon>
        <taxon>malvids</taxon>
        <taxon>Malvales</taxon>
        <taxon>Malvaceae</taxon>
        <taxon>Grewioideae</taxon>
        <taxon>Apeibeae</taxon>
        <taxon>Corchorus</taxon>
    </lineage>
</organism>
<evidence type="ECO:0000256" key="1">
    <source>
        <dbReference type="SAM" id="MobiDB-lite"/>
    </source>
</evidence>
<evidence type="ECO:0000313" key="3">
    <source>
        <dbReference type="Proteomes" id="UP000188268"/>
    </source>
</evidence>
<feature type="region of interest" description="Disordered" evidence="1">
    <location>
        <begin position="28"/>
        <end position="47"/>
    </location>
</feature>
<proteinExistence type="predicted"/>